<dbReference type="SUPFAM" id="SSF56112">
    <property type="entry name" value="Protein kinase-like (PK-like)"/>
    <property type="match status" value="1"/>
</dbReference>
<dbReference type="InterPro" id="IPR008266">
    <property type="entry name" value="Tyr_kinase_AS"/>
</dbReference>
<evidence type="ECO:0000256" key="1">
    <source>
        <dbReference type="PROSITE-ProRule" id="PRU10141"/>
    </source>
</evidence>
<dbReference type="Pfam" id="PF00069">
    <property type="entry name" value="Pkinase"/>
    <property type="match status" value="1"/>
</dbReference>
<dbReference type="GO" id="GO:0004674">
    <property type="term" value="F:protein serine/threonine kinase activity"/>
    <property type="evidence" value="ECO:0007669"/>
    <property type="project" value="UniProtKB-KW"/>
</dbReference>
<evidence type="ECO:0000313" key="4">
    <source>
        <dbReference type="EMBL" id="KAJ3046635.1"/>
    </source>
</evidence>
<dbReference type="InterPro" id="IPR050235">
    <property type="entry name" value="CK1_Ser-Thr_kinase"/>
</dbReference>
<dbReference type="InterPro" id="IPR000719">
    <property type="entry name" value="Prot_kinase_dom"/>
</dbReference>
<name>A0AAD5S5C1_9FUNG</name>
<feature type="domain" description="Protein kinase" evidence="3">
    <location>
        <begin position="23"/>
        <end position="286"/>
    </location>
</feature>
<keyword evidence="1" id="KW-0067">ATP-binding</keyword>
<gene>
    <name evidence="4" type="primary">HRR25_1</name>
    <name evidence="4" type="ORF">HK097_000676</name>
</gene>
<dbReference type="Gene3D" id="1.10.510.10">
    <property type="entry name" value="Transferase(Phosphotransferase) domain 1"/>
    <property type="match status" value="1"/>
</dbReference>
<dbReference type="AlphaFoldDB" id="A0AAD5S5C1"/>
<dbReference type="FunFam" id="1.10.510.10:FF:000596">
    <property type="entry name" value="CK1 family protein kinase"/>
    <property type="match status" value="1"/>
</dbReference>
<reference evidence="4" key="1">
    <citation type="submission" date="2020-05" db="EMBL/GenBank/DDBJ databases">
        <title>Phylogenomic resolution of chytrid fungi.</title>
        <authorList>
            <person name="Stajich J.E."/>
            <person name="Amses K."/>
            <person name="Simmons R."/>
            <person name="Seto K."/>
            <person name="Myers J."/>
            <person name="Bonds A."/>
            <person name="Quandt C.A."/>
            <person name="Barry K."/>
            <person name="Liu P."/>
            <person name="Grigoriev I."/>
            <person name="Longcore J.E."/>
            <person name="James T.Y."/>
        </authorList>
    </citation>
    <scope>NUCLEOTIDE SEQUENCE</scope>
    <source>
        <strain evidence="4">JEL0318</strain>
    </source>
</reference>
<dbReference type="Proteomes" id="UP001212841">
    <property type="component" value="Unassembled WGS sequence"/>
</dbReference>
<evidence type="ECO:0000256" key="2">
    <source>
        <dbReference type="SAM" id="MobiDB-lite"/>
    </source>
</evidence>
<keyword evidence="1" id="KW-0547">Nucleotide-binding</keyword>
<dbReference type="InterPro" id="IPR011009">
    <property type="entry name" value="Kinase-like_dom_sf"/>
</dbReference>
<evidence type="ECO:0000313" key="5">
    <source>
        <dbReference type="Proteomes" id="UP001212841"/>
    </source>
</evidence>
<keyword evidence="5" id="KW-1185">Reference proteome</keyword>
<keyword evidence="4" id="KW-0808">Transferase</keyword>
<dbReference type="SMART" id="SM00220">
    <property type="entry name" value="S_TKc"/>
    <property type="match status" value="1"/>
</dbReference>
<dbReference type="GO" id="GO:0005524">
    <property type="term" value="F:ATP binding"/>
    <property type="evidence" value="ECO:0007669"/>
    <property type="project" value="UniProtKB-UniRule"/>
</dbReference>
<organism evidence="4 5">
    <name type="scientific">Rhizophlyctis rosea</name>
    <dbReference type="NCBI Taxonomy" id="64517"/>
    <lineage>
        <taxon>Eukaryota</taxon>
        <taxon>Fungi</taxon>
        <taxon>Fungi incertae sedis</taxon>
        <taxon>Chytridiomycota</taxon>
        <taxon>Chytridiomycota incertae sedis</taxon>
        <taxon>Chytridiomycetes</taxon>
        <taxon>Rhizophlyctidales</taxon>
        <taxon>Rhizophlyctidaceae</taxon>
        <taxon>Rhizophlyctis</taxon>
    </lineage>
</organism>
<dbReference type="PANTHER" id="PTHR11909">
    <property type="entry name" value="CASEIN KINASE-RELATED"/>
    <property type="match status" value="1"/>
</dbReference>
<comment type="caution">
    <text evidence="4">The sequence shown here is derived from an EMBL/GenBank/DDBJ whole genome shotgun (WGS) entry which is preliminary data.</text>
</comment>
<proteinExistence type="predicted"/>
<dbReference type="PROSITE" id="PS00107">
    <property type="entry name" value="PROTEIN_KINASE_ATP"/>
    <property type="match status" value="1"/>
</dbReference>
<feature type="compositionally biased region" description="Acidic residues" evidence="2">
    <location>
        <begin position="333"/>
        <end position="342"/>
    </location>
</feature>
<dbReference type="PROSITE" id="PS50011">
    <property type="entry name" value="PROTEIN_KINASE_DOM"/>
    <property type="match status" value="1"/>
</dbReference>
<accession>A0AAD5S5C1</accession>
<dbReference type="InterPro" id="IPR017441">
    <property type="entry name" value="Protein_kinase_ATP_BS"/>
</dbReference>
<keyword evidence="4" id="KW-0418">Kinase</keyword>
<keyword evidence="4" id="KW-0723">Serine/threonine-protein kinase</keyword>
<evidence type="ECO:0000259" key="3">
    <source>
        <dbReference type="PROSITE" id="PS50011"/>
    </source>
</evidence>
<sequence length="536" mass="62033">MQAQQSSSSSQGDSLLGREINRYQIGRKIGSGSFGDIYLGTNIINGEDIVLKIDNVKVNHPLLEHEAGVYKQFEGGVGIPYRHWFGRDNQYNYLVIDPLGPSLDELFNFCNKQFTLKTILLLVDQMIDRIEFMHTKNYLHRDVSPSNFLMGFGKRRGVVHVIDYALSKKYRKPKTHLHIPYKENKNLTGTARYASINNHFGAELSRRDDLESLGYVLMYFCRGNLPWENFTSLDRIKEKKVATPPEMLCRGLPKEFFVYLNYTRSLKFDAIPDYSYLRKLFRDLFIREGYHYDYVFDWTVVEYQQEGRDNSSDSFKRTESWVCDVKRRKREREEDEDEELEVTSEREENGDGAEEADGPKRKKARFGIVPQRNPLRILYIECKGSTKESMAKETEALRKRMGDWIEWEFLERDQDDVSAVEVHGEIDGVFGVGEGATFAARLVQQRLASQFIVLGINTDIQNPLQKPLDIPVLLFKRGETSFSSCAEKTRIVELPAPSSSSKNRHNPHNHKIRIPSAMNDCKILGEFLRGFWKKGE</sequence>
<feature type="binding site" evidence="1">
    <location>
        <position position="52"/>
    </location>
    <ligand>
        <name>ATP</name>
        <dbReference type="ChEBI" id="CHEBI:30616"/>
    </ligand>
</feature>
<dbReference type="EMBL" id="JADGJD010001125">
    <property type="protein sequence ID" value="KAJ3046635.1"/>
    <property type="molecule type" value="Genomic_DNA"/>
</dbReference>
<dbReference type="PROSITE" id="PS00109">
    <property type="entry name" value="PROTEIN_KINASE_TYR"/>
    <property type="match status" value="1"/>
</dbReference>
<feature type="region of interest" description="Disordered" evidence="2">
    <location>
        <begin position="333"/>
        <end position="363"/>
    </location>
</feature>
<protein>
    <submittedName>
        <fullName evidence="4">Serine/threonine protein kinase</fullName>
    </submittedName>
</protein>